<evidence type="ECO:0000256" key="1">
    <source>
        <dbReference type="SAM" id="SignalP"/>
    </source>
</evidence>
<evidence type="ECO:0000313" key="3">
    <source>
        <dbReference type="Proteomes" id="UP000051236"/>
    </source>
</evidence>
<dbReference type="OrthoDB" id="2319609at2"/>
<sequence length="623" mass="66997">MFKTGKVKYLGITAAALLVIAPTVAPVFTATSAERGIVQAATTTALPDSAIFLTWTDAAENYPNVLTWNNETKQLEATNASNLIPVTNARASSEKVLGLDYYTVTGVNGQKYYVRQSETGPGIMSTVYDNVPAYTDSAFDTPTGKYVAKNGTSLKYDQIAVDAAGKITGYHVSRDTANGDVANSWLQAEAVKATGAILKNSYIKINDLSNYGLKDTGTKVTVDGNLFVVNPNGIYTAVPRSWTSDTTTKIQTAIHNGEITGPLATYIIDDGSQVYGFTYNGTVYFIRTNAANLLLSETPTTPTQILDVNAVNGTVTTKRDLTPLYRYALTTHGTGKVTTDGKADATGTYVTDYKTTLTYDQVAGSYGNDGKFNVVAYHIVKGDASGKASDLWVKAGDVNATTQYNYAENVKGTVTATADANVYGDIDFNHKIDTLKVGKGQNFEYTQVIKDSLNGSIVGYARKAGKTWTYVKAANFKEVVPEEQVDTEKLPTGTAVYSDNKAATIYSDAATTKDTDTKLSTSVDEWSAFEVAKDADGNITAYRLSKDQWVKAADIQVQKDLDGVFTTSAGVTLREPDGTVSGAIKADGDYKVYAVRYINGKQALRLGNDSQWVYAVQGDFYPA</sequence>
<comment type="caution">
    <text evidence="2">The sequence shown here is derived from an EMBL/GenBank/DDBJ whole genome shotgun (WGS) entry which is preliminary data.</text>
</comment>
<dbReference type="RefSeq" id="WP_035456179.1">
    <property type="nucleotide sequence ID" value="NZ_AZGA01000022.1"/>
</dbReference>
<keyword evidence="1" id="KW-0732">Signal</keyword>
<dbReference type="Proteomes" id="UP000051236">
    <property type="component" value="Unassembled WGS sequence"/>
</dbReference>
<dbReference type="PATRIC" id="fig|1423734.3.peg.2132"/>
<dbReference type="AlphaFoldDB" id="X0PV06"/>
<keyword evidence="3" id="KW-1185">Reference proteome</keyword>
<feature type="chain" id="PRO_5039135060" evidence="1">
    <location>
        <begin position="26"/>
        <end position="623"/>
    </location>
</feature>
<dbReference type="EMBL" id="AZGA01000022">
    <property type="protein sequence ID" value="KRM34771.1"/>
    <property type="molecule type" value="Genomic_DNA"/>
</dbReference>
<evidence type="ECO:0000313" key="2">
    <source>
        <dbReference type="EMBL" id="KRM34771.1"/>
    </source>
</evidence>
<gene>
    <name evidence="2" type="ORF">FC83_GL002111</name>
</gene>
<name>X0PV06_9LACO</name>
<proteinExistence type="predicted"/>
<organism evidence="2 3">
    <name type="scientific">Agrilactobacillus composti DSM 18527 = JCM 14202</name>
    <dbReference type="NCBI Taxonomy" id="1423734"/>
    <lineage>
        <taxon>Bacteria</taxon>
        <taxon>Bacillati</taxon>
        <taxon>Bacillota</taxon>
        <taxon>Bacilli</taxon>
        <taxon>Lactobacillales</taxon>
        <taxon>Lactobacillaceae</taxon>
        <taxon>Agrilactobacillus</taxon>
    </lineage>
</organism>
<reference evidence="2 3" key="1">
    <citation type="journal article" date="2015" name="Genome Announc.">
        <title>Expanding the biotechnology potential of lactobacilli through comparative genomics of 213 strains and associated genera.</title>
        <authorList>
            <person name="Sun Z."/>
            <person name="Harris H.M."/>
            <person name="McCann A."/>
            <person name="Guo C."/>
            <person name="Argimon S."/>
            <person name="Zhang W."/>
            <person name="Yang X."/>
            <person name="Jeffery I.B."/>
            <person name="Cooney J.C."/>
            <person name="Kagawa T.F."/>
            <person name="Liu W."/>
            <person name="Song Y."/>
            <person name="Salvetti E."/>
            <person name="Wrobel A."/>
            <person name="Rasinkangas P."/>
            <person name="Parkhill J."/>
            <person name="Rea M.C."/>
            <person name="O'Sullivan O."/>
            <person name="Ritari J."/>
            <person name="Douillard F.P."/>
            <person name="Paul Ross R."/>
            <person name="Yang R."/>
            <person name="Briner A.E."/>
            <person name="Felis G.E."/>
            <person name="de Vos W.M."/>
            <person name="Barrangou R."/>
            <person name="Klaenhammer T.R."/>
            <person name="Caufield P.W."/>
            <person name="Cui Y."/>
            <person name="Zhang H."/>
            <person name="O'Toole P.W."/>
        </authorList>
    </citation>
    <scope>NUCLEOTIDE SEQUENCE [LARGE SCALE GENOMIC DNA]</scope>
    <source>
        <strain evidence="2 3">DSM 18527</strain>
    </source>
</reference>
<feature type="signal peptide" evidence="1">
    <location>
        <begin position="1"/>
        <end position="25"/>
    </location>
</feature>
<accession>X0PV06</accession>
<protein>
    <submittedName>
        <fullName evidence="2">Uncharacterized protein</fullName>
    </submittedName>
</protein>